<feature type="binding site" evidence="15">
    <location>
        <position position="102"/>
    </location>
    <ligand>
        <name>ATP</name>
        <dbReference type="ChEBI" id="CHEBI:30616"/>
    </ligand>
</feature>
<evidence type="ECO:0000256" key="12">
    <source>
        <dbReference type="ARBA" id="ARBA00022842"/>
    </source>
</evidence>
<evidence type="ECO:0000256" key="18">
    <source>
        <dbReference type="SAM" id="Phobius"/>
    </source>
</evidence>
<keyword evidence="10" id="KW-0378">Hydrolase</keyword>
<dbReference type="Pfam" id="PF00334">
    <property type="entry name" value="NDK"/>
    <property type="match status" value="1"/>
</dbReference>
<dbReference type="Proteomes" id="UP001293593">
    <property type="component" value="Unassembled WGS sequence"/>
</dbReference>
<dbReference type="InterPro" id="IPR023005">
    <property type="entry name" value="Nucleoside_diP_kinase_AS"/>
</dbReference>
<evidence type="ECO:0000256" key="14">
    <source>
        <dbReference type="ARBA" id="ARBA00023273"/>
    </source>
</evidence>
<dbReference type="Gene3D" id="3.30.70.141">
    <property type="entry name" value="Nucleoside diphosphate kinase-like domain"/>
    <property type="match status" value="1"/>
</dbReference>
<feature type="transmembrane region" description="Helical" evidence="18">
    <location>
        <begin position="20"/>
        <end position="39"/>
    </location>
</feature>
<feature type="domain" description="Nucleoside diphosphate kinase-like" evidence="19">
    <location>
        <begin position="46"/>
        <end position="186"/>
    </location>
</feature>
<evidence type="ECO:0000256" key="9">
    <source>
        <dbReference type="ARBA" id="ARBA00022777"/>
    </source>
</evidence>
<dbReference type="SUPFAM" id="SSF54919">
    <property type="entry name" value="Nucleoside diphosphate kinase, NDK"/>
    <property type="match status" value="1"/>
</dbReference>
<reference evidence="20" key="1">
    <citation type="submission" date="2023-10" db="EMBL/GenBank/DDBJ databases">
        <title>Chromosome-level genome of the transformable northern wattle, Acacia crassicarpa.</title>
        <authorList>
            <person name="Massaro I."/>
            <person name="Sinha N.R."/>
            <person name="Poethig S."/>
            <person name="Leichty A.R."/>
        </authorList>
    </citation>
    <scope>NUCLEOTIDE SEQUENCE</scope>
    <source>
        <strain evidence="20">Acra3RX</strain>
        <tissue evidence="20">Leaf</tissue>
    </source>
</reference>
<dbReference type="SMART" id="SM00562">
    <property type="entry name" value="NDK"/>
    <property type="match status" value="1"/>
</dbReference>
<evidence type="ECO:0000259" key="19">
    <source>
        <dbReference type="SMART" id="SM00562"/>
    </source>
</evidence>
<feature type="binding site" evidence="15">
    <location>
        <position position="136"/>
    </location>
    <ligand>
        <name>ATP</name>
        <dbReference type="ChEBI" id="CHEBI:30616"/>
    </ligand>
</feature>
<dbReference type="InterPro" id="IPR034907">
    <property type="entry name" value="NDK-like_dom"/>
</dbReference>
<evidence type="ECO:0000256" key="11">
    <source>
        <dbReference type="ARBA" id="ARBA00022840"/>
    </source>
</evidence>
<dbReference type="GO" id="GO:0016787">
    <property type="term" value="F:hydrolase activity"/>
    <property type="evidence" value="ECO:0007669"/>
    <property type="project" value="UniProtKB-KW"/>
</dbReference>
<evidence type="ECO:0000313" key="20">
    <source>
        <dbReference type="EMBL" id="KAK4267176.1"/>
    </source>
</evidence>
<evidence type="ECO:0000256" key="6">
    <source>
        <dbReference type="ARBA" id="ARBA00022679"/>
    </source>
</evidence>
<accession>A0AAE1MNJ8</accession>
<proteinExistence type="inferred from homology"/>
<keyword evidence="7" id="KW-0479">Metal-binding</keyword>
<evidence type="ECO:0000256" key="10">
    <source>
        <dbReference type="ARBA" id="ARBA00022801"/>
    </source>
</evidence>
<feature type="binding site" evidence="15">
    <location>
        <position position="160"/>
    </location>
    <ligand>
        <name>ATP</name>
        <dbReference type="ChEBI" id="CHEBI:30616"/>
    </ligand>
</feature>
<comment type="catalytic activity">
    <reaction evidence="1 17">
        <text>a 2'-deoxyribonucleoside 5'-diphosphate + ATP = a 2'-deoxyribonucleoside 5'-triphosphate + ADP</text>
        <dbReference type="Rhea" id="RHEA:44640"/>
        <dbReference type="ChEBI" id="CHEBI:30616"/>
        <dbReference type="ChEBI" id="CHEBI:61560"/>
        <dbReference type="ChEBI" id="CHEBI:73316"/>
        <dbReference type="ChEBI" id="CHEBI:456216"/>
        <dbReference type="EC" id="2.7.4.6"/>
    </reaction>
</comment>
<keyword evidence="18" id="KW-0812">Transmembrane</keyword>
<dbReference type="GO" id="GO:0006183">
    <property type="term" value="P:GTP biosynthetic process"/>
    <property type="evidence" value="ECO:0007669"/>
    <property type="project" value="InterPro"/>
</dbReference>
<feature type="binding site" evidence="15">
    <location>
        <position position="130"/>
    </location>
    <ligand>
        <name>ATP</name>
        <dbReference type="ChEBI" id="CHEBI:30616"/>
    </ligand>
</feature>
<feature type="binding site" evidence="15">
    <location>
        <position position="54"/>
    </location>
    <ligand>
        <name>ATP</name>
        <dbReference type="ChEBI" id="CHEBI:30616"/>
    </ligand>
</feature>
<evidence type="ECO:0000256" key="15">
    <source>
        <dbReference type="PROSITE-ProRule" id="PRU00706"/>
    </source>
</evidence>
<gene>
    <name evidence="20" type="ORF">QN277_023992</name>
</gene>
<keyword evidence="21" id="KW-1185">Reference proteome</keyword>
<evidence type="ECO:0000256" key="2">
    <source>
        <dbReference type="ARBA" id="ARBA00000937"/>
    </source>
</evidence>
<feature type="active site" description="Pros-phosphohistidine intermediate" evidence="15">
    <location>
        <position position="163"/>
    </location>
</feature>
<evidence type="ECO:0000256" key="16">
    <source>
        <dbReference type="RuleBase" id="RU004011"/>
    </source>
</evidence>
<dbReference type="AlphaFoldDB" id="A0AAE1MNJ8"/>
<protein>
    <recommendedName>
        <fullName evidence="17">Nucleoside diphosphate kinase</fullName>
        <ecNumber evidence="17">2.7.4.6</ecNumber>
    </recommendedName>
</protein>
<dbReference type="GO" id="GO:0046872">
    <property type="term" value="F:metal ion binding"/>
    <property type="evidence" value="ECO:0007669"/>
    <property type="project" value="UniProtKB-KW"/>
</dbReference>
<evidence type="ECO:0000256" key="7">
    <source>
        <dbReference type="ARBA" id="ARBA00022723"/>
    </source>
</evidence>
<evidence type="ECO:0000256" key="17">
    <source>
        <dbReference type="RuleBase" id="RU004013"/>
    </source>
</evidence>
<evidence type="ECO:0000256" key="4">
    <source>
        <dbReference type="ARBA" id="ARBA00008142"/>
    </source>
</evidence>
<keyword evidence="18" id="KW-1133">Transmembrane helix</keyword>
<dbReference type="GO" id="GO:0006241">
    <property type="term" value="P:CTP biosynthetic process"/>
    <property type="evidence" value="ECO:0007669"/>
    <property type="project" value="InterPro"/>
</dbReference>
<dbReference type="InterPro" id="IPR036850">
    <property type="entry name" value="NDK-like_dom_sf"/>
</dbReference>
<dbReference type="PANTHER" id="PTHR46161:SF3">
    <property type="entry name" value="NUCLEOSIDE DIPHOSPHATE KINASE DDB_G0292928-RELATED"/>
    <property type="match status" value="1"/>
</dbReference>
<comment type="similarity">
    <text evidence="4 15 16">Belongs to the NDK family.</text>
</comment>
<dbReference type="GO" id="GO:0006228">
    <property type="term" value="P:UTP biosynthetic process"/>
    <property type="evidence" value="ECO:0007669"/>
    <property type="project" value="InterPro"/>
</dbReference>
<name>A0AAE1MNJ8_9FABA</name>
<evidence type="ECO:0000313" key="21">
    <source>
        <dbReference type="Proteomes" id="UP001293593"/>
    </source>
</evidence>
<dbReference type="GO" id="GO:0005524">
    <property type="term" value="F:ATP binding"/>
    <property type="evidence" value="ECO:0007669"/>
    <property type="project" value="UniProtKB-KW"/>
</dbReference>
<evidence type="ECO:0000256" key="8">
    <source>
        <dbReference type="ARBA" id="ARBA00022741"/>
    </source>
</evidence>
<dbReference type="GO" id="GO:0004550">
    <property type="term" value="F:nucleoside diphosphate kinase activity"/>
    <property type="evidence" value="ECO:0007669"/>
    <property type="project" value="UniProtKB-EC"/>
</dbReference>
<dbReference type="InterPro" id="IPR001564">
    <property type="entry name" value="Nucleoside_diP_kinase"/>
</dbReference>
<evidence type="ECO:0000256" key="5">
    <source>
        <dbReference type="ARBA" id="ARBA00022490"/>
    </source>
</evidence>
<keyword evidence="14" id="KW-0966">Cell projection</keyword>
<dbReference type="PRINTS" id="PR01243">
    <property type="entry name" value="NUCDPKINASE"/>
</dbReference>
<keyword evidence="6 17" id="KW-0808">Transferase</keyword>
<sequence>MSLSFPAQNYSLVLHMRLPLVRLIGMLLLFALVSTFWSVSNGSKNKEKTLAIIKPDGLLGNYTDDIKKTILESGFCILKEKRVQLDEDTVASFYAEHSSKNFFASLIKYMTSGSVLVMILEKENAIADWRALMGPTDARKAKTTHPHSIRAMCGLDTERNCVHGSDSIKSAQREISFFFRELSADVVTEHDEL</sequence>
<comment type="catalytic activity">
    <reaction evidence="2">
        <text>a ribonucleoside 5'-diphosphate + ATP = a ribonucleoside 5'-triphosphate + ADP</text>
        <dbReference type="Rhea" id="RHEA:18113"/>
        <dbReference type="ChEBI" id="CHEBI:30616"/>
        <dbReference type="ChEBI" id="CHEBI:57930"/>
        <dbReference type="ChEBI" id="CHEBI:61557"/>
        <dbReference type="ChEBI" id="CHEBI:456216"/>
        <dbReference type="EC" id="2.7.4.6"/>
    </reaction>
</comment>
<dbReference type="FunFam" id="3.30.70.141:FF:000010">
    <property type="entry name" value="Nucleoside diphosphate kinase 7"/>
    <property type="match status" value="1"/>
</dbReference>
<evidence type="ECO:0000256" key="13">
    <source>
        <dbReference type="ARBA" id="ARBA00023080"/>
    </source>
</evidence>
<evidence type="ECO:0000256" key="1">
    <source>
        <dbReference type="ARBA" id="ARBA00000082"/>
    </source>
</evidence>
<comment type="subcellular location">
    <subcellularLocation>
        <location evidence="3">Cell projection</location>
        <location evidence="3">Cilium</location>
    </subcellularLocation>
</comment>
<dbReference type="EC" id="2.7.4.6" evidence="17"/>
<organism evidence="20 21">
    <name type="scientific">Acacia crassicarpa</name>
    <name type="common">northern wattle</name>
    <dbReference type="NCBI Taxonomy" id="499986"/>
    <lineage>
        <taxon>Eukaryota</taxon>
        <taxon>Viridiplantae</taxon>
        <taxon>Streptophyta</taxon>
        <taxon>Embryophyta</taxon>
        <taxon>Tracheophyta</taxon>
        <taxon>Spermatophyta</taxon>
        <taxon>Magnoliopsida</taxon>
        <taxon>eudicotyledons</taxon>
        <taxon>Gunneridae</taxon>
        <taxon>Pentapetalae</taxon>
        <taxon>rosids</taxon>
        <taxon>fabids</taxon>
        <taxon>Fabales</taxon>
        <taxon>Fabaceae</taxon>
        <taxon>Caesalpinioideae</taxon>
        <taxon>mimosoid clade</taxon>
        <taxon>Acacieae</taxon>
        <taxon>Acacia</taxon>
    </lineage>
</organism>
<keyword evidence="12" id="KW-0460">Magnesium</keyword>
<dbReference type="PANTHER" id="PTHR46161">
    <property type="entry name" value="NUCLEOSIDE DIPHOSPHATE KINASE"/>
    <property type="match status" value="1"/>
</dbReference>
<keyword evidence="18" id="KW-0472">Membrane</keyword>
<comment type="caution">
    <text evidence="20">The sequence shown here is derived from an EMBL/GenBank/DDBJ whole genome shotgun (WGS) entry which is preliminary data.</text>
</comment>
<dbReference type="PROSITE" id="PS51374">
    <property type="entry name" value="NDPK_LIKE"/>
    <property type="match status" value="1"/>
</dbReference>
<keyword evidence="9 17" id="KW-0418">Kinase</keyword>
<keyword evidence="11 17" id="KW-0067">ATP-binding</keyword>
<keyword evidence="8 17" id="KW-0547">Nucleotide-binding</keyword>
<dbReference type="PROSITE" id="PS00469">
    <property type="entry name" value="NDPK"/>
    <property type="match status" value="1"/>
</dbReference>
<dbReference type="EMBL" id="JAWXYG010000007">
    <property type="protein sequence ID" value="KAK4267176.1"/>
    <property type="molecule type" value="Genomic_DNA"/>
</dbReference>
<feature type="binding site" evidence="15">
    <location>
        <position position="150"/>
    </location>
    <ligand>
        <name>ATP</name>
        <dbReference type="ChEBI" id="CHEBI:30616"/>
    </ligand>
</feature>
<evidence type="ECO:0000256" key="3">
    <source>
        <dbReference type="ARBA" id="ARBA00004138"/>
    </source>
</evidence>
<keyword evidence="5" id="KW-0963">Cytoplasm</keyword>
<keyword evidence="13" id="KW-0546">Nucleotide metabolism</keyword>